<feature type="compositionally biased region" description="Basic and acidic residues" evidence="1">
    <location>
        <begin position="1001"/>
        <end position="1019"/>
    </location>
</feature>
<feature type="compositionally biased region" description="Polar residues" evidence="1">
    <location>
        <begin position="1020"/>
        <end position="1037"/>
    </location>
</feature>
<accession>A0ABD0W4S2</accession>
<feature type="region of interest" description="Disordered" evidence="1">
    <location>
        <begin position="584"/>
        <end position="603"/>
    </location>
</feature>
<feature type="compositionally biased region" description="Low complexity" evidence="1">
    <location>
        <begin position="1784"/>
        <end position="1798"/>
    </location>
</feature>
<proteinExistence type="predicted"/>
<feature type="compositionally biased region" description="Polar residues" evidence="1">
    <location>
        <begin position="982"/>
        <end position="991"/>
    </location>
</feature>
<feature type="compositionally biased region" description="Low complexity" evidence="1">
    <location>
        <begin position="646"/>
        <end position="662"/>
    </location>
</feature>
<feature type="compositionally biased region" description="Low complexity" evidence="1">
    <location>
        <begin position="1736"/>
        <end position="1768"/>
    </location>
</feature>
<feature type="region of interest" description="Disordered" evidence="1">
    <location>
        <begin position="885"/>
        <end position="1230"/>
    </location>
</feature>
<gene>
    <name evidence="2" type="ORF">UPYG_G00290860</name>
</gene>
<feature type="region of interest" description="Disordered" evidence="1">
    <location>
        <begin position="505"/>
        <end position="532"/>
    </location>
</feature>
<feature type="compositionally biased region" description="Polar residues" evidence="1">
    <location>
        <begin position="67"/>
        <end position="84"/>
    </location>
</feature>
<protein>
    <recommendedName>
        <fullName evidence="4">Sickle tail protein homolog</fullName>
    </recommendedName>
</protein>
<feature type="compositionally biased region" description="Polar residues" evidence="1">
    <location>
        <begin position="1264"/>
        <end position="1273"/>
    </location>
</feature>
<feature type="compositionally biased region" description="Polar residues" evidence="1">
    <location>
        <begin position="913"/>
        <end position="922"/>
    </location>
</feature>
<dbReference type="PANTHER" id="PTHR22741:SF11">
    <property type="entry name" value="SICKLE TAIL PROTEIN HOMOLOG"/>
    <property type="match status" value="1"/>
</dbReference>
<feature type="compositionally biased region" description="Low complexity" evidence="1">
    <location>
        <begin position="1551"/>
        <end position="1560"/>
    </location>
</feature>
<feature type="compositionally biased region" description="Polar residues" evidence="1">
    <location>
        <begin position="1313"/>
        <end position="1327"/>
    </location>
</feature>
<feature type="compositionally biased region" description="Pro residues" evidence="1">
    <location>
        <begin position="1062"/>
        <end position="1071"/>
    </location>
</feature>
<feature type="region of interest" description="Disordered" evidence="1">
    <location>
        <begin position="1"/>
        <end position="137"/>
    </location>
</feature>
<feature type="compositionally biased region" description="Polar residues" evidence="1">
    <location>
        <begin position="594"/>
        <end position="603"/>
    </location>
</feature>
<name>A0ABD0W4S2_UMBPY</name>
<reference evidence="2 3" key="1">
    <citation type="submission" date="2024-06" db="EMBL/GenBank/DDBJ databases">
        <authorList>
            <person name="Pan Q."/>
            <person name="Wen M."/>
            <person name="Jouanno E."/>
            <person name="Zahm M."/>
            <person name="Klopp C."/>
            <person name="Cabau C."/>
            <person name="Louis A."/>
            <person name="Berthelot C."/>
            <person name="Parey E."/>
            <person name="Roest Crollius H."/>
            <person name="Montfort J."/>
            <person name="Robinson-Rechavi M."/>
            <person name="Bouchez O."/>
            <person name="Lampietro C."/>
            <person name="Lopez Roques C."/>
            <person name="Donnadieu C."/>
            <person name="Postlethwait J."/>
            <person name="Bobe J."/>
            <person name="Verreycken H."/>
            <person name="Guiguen Y."/>
        </authorList>
    </citation>
    <scope>NUCLEOTIDE SEQUENCE [LARGE SCALE GENOMIC DNA]</scope>
    <source>
        <strain evidence="2">Up_M1</strain>
        <tissue evidence="2">Testis</tissue>
    </source>
</reference>
<evidence type="ECO:0000313" key="2">
    <source>
        <dbReference type="EMBL" id="KAL0966094.1"/>
    </source>
</evidence>
<feature type="compositionally biased region" description="Polar residues" evidence="1">
    <location>
        <begin position="347"/>
        <end position="356"/>
    </location>
</feature>
<feature type="region of interest" description="Disordered" evidence="1">
    <location>
        <begin position="1264"/>
        <end position="1327"/>
    </location>
</feature>
<feature type="compositionally biased region" description="Acidic residues" evidence="1">
    <location>
        <begin position="1215"/>
        <end position="1228"/>
    </location>
</feature>
<dbReference type="Proteomes" id="UP001557470">
    <property type="component" value="Unassembled WGS sequence"/>
</dbReference>
<feature type="compositionally biased region" description="Basic and acidic residues" evidence="1">
    <location>
        <begin position="1113"/>
        <end position="1133"/>
    </location>
</feature>
<feature type="compositionally biased region" description="Basic and acidic residues" evidence="1">
    <location>
        <begin position="1275"/>
        <end position="1294"/>
    </location>
</feature>
<keyword evidence="3" id="KW-1185">Reference proteome</keyword>
<comment type="caution">
    <text evidence="2">The sequence shown here is derived from an EMBL/GenBank/DDBJ whole genome shotgun (WGS) entry which is preliminary data.</text>
</comment>
<feature type="region of interest" description="Disordered" evidence="1">
    <location>
        <begin position="1490"/>
        <end position="1570"/>
    </location>
</feature>
<feature type="region of interest" description="Disordered" evidence="1">
    <location>
        <begin position="644"/>
        <end position="670"/>
    </location>
</feature>
<dbReference type="EMBL" id="JAGEUA010000009">
    <property type="protein sequence ID" value="KAL0966094.1"/>
    <property type="molecule type" value="Genomic_DNA"/>
</dbReference>
<organism evidence="2 3">
    <name type="scientific">Umbra pygmaea</name>
    <name type="common">Eastern mudminnow</name>
    <dbReference type="NCBI Taxonomy" id="75934"/>
    <lineage>
        <taxon>Eukaryota</taxon>
        <taxon>Metazoa</taxon>
        <taxon>Chordata</taxon>
        <taxon>Craniata</taxon>
        <taxon>Vertebrata</taxon>
        <taxon>Euteleostomi</taxon>
        <taxon>Actinopterygii</taxon>
        <taxon>Neopterygii</taxon>
        <taxon>Teleostei</taxon>
        <taxon>Protacanthopterygii</taxon>
        <taxon>Esociformes</taxon>
        <taxon>Umbridae</taxon>
        <taxon>Umbra</taxon>
    </lineage>
</organism>
<evidence type="ECO:0000256" key="1">
    <source>
        <dbReference type="SAM" id="MobiDB-lite"/>
    </source>
</evidence>
<sequence length="1798" mass="196782">MTSKSSRLGRPSSAGSKQPSQRKECPTGNRSCMLRVGERLMRAGSEGNLHVGRHNPAHHKPLDEGRQQSGSTTAKESGNNNPRLSSPEDLEHIRRQQNLLDQKQHSEPRSPSTVPRRYTIGGQAPRSSRDPLAMQHAEVERKKEVFLEHLKKRYPHHAAIIMGHQDRIRDHIRGAQHSASPQTVVGEQLEHLSVASLESLETMSEGDGPAAFTRGCRARASLPVGRSASQTRDRSHGVLYLQYAEETKQVWMPDEISSGETVRALFVSAFPQQLTMKMLASPSVAVYVKDDTRNVYYELTDVRNITPHCCLKVYHKDPEHAFNRSNARPNNGDGRIPREKLYGSHSPVHTLQSSRSPVHVVQRAMSPPTVRSMPSSPSRIPYGSRVAGGGPGSTTLPRAGVSSGPAGRSAAPCPSAILERRDVRPDEDLGSKSATVVRADGMYVNVADPYAVQEGRLSFASSQGGSQMGDRVELVGGAVHRAGTKSTASYPESGEQLHALNRQKSRRYGESQGLPPLGIKSPPPSPHRVNEGRMIDSPVVMERGGSIRRSLRRESNGNTVEVVNRTRCSVSSVSSSPVFVEPPSGHHGDRLFQGQVSPNDPQTSKRMKAMEQQISSLAGLVRHALAIGPAEVDGGRTGSPFHVNTGTAPAAGSPAHPAGRSSVSQAPPPDPGLQVTLTAVRSNVADLRQQLHQLRQLQMQNQESVMAMLRTAERELAGVMTESLLRQRQEAEPSRNQRDMVDEDRHKYLTMEDRVLAQLRELEEYVDRLRRDTASSEPGQLPVTLRDVEDGAVNLRRVGEALAGLKGEFPSLQGKMRTVLRVEVEAVRFLKEEPQKMDSMLKRVKALTEALGALRRCVTESHPHTAESGAVIAARDEAGVKAACIQPDAPPKDLPTVESPKPQPRSSVRAPVTQPQGPNSASPVVAHRVKSSPVNMQPHHPSPPLTPTYGRESPTVAKVSPRSRDTSPALQRNGGPWCGDGASSSESTTRPPGSDGSMKTRVLDMEAAERMSSFEEHLQRSAQPAASETEQVLQKAQANLMRATPDLEVTEAERLGSKFPAPDQPSLPDPQVPLNAPLPDEVDALPTTEAAFSEPSQPGNVSAEVTTQASPEPGHKTVVEKPRRSSVEREIKNSSEISGRSSPPPPPRRMFPFPAGPGLTTGRSGEVIFTTRTEVAAVKDAEKVFPQPSPKPSRQPPEVKPKPQTKHVIKAELENKEDEDEEDDDDDDTFMKELQVFQKYTHKDVGKKYVIDLTSAASQVRQIESEFSLSPNEPKSPHHQDKSDENRLDTDTETTRVMYYVTGQKSKERPPSGRTNQSEETLSPSQVANINNLDFTQSELQNADESHLVTLESVIQDDSQSQKVVLRSSRSRAPICVREDGGLSPDLPDRVCPPPPENIGFMMITSNGMQALSTKEYQDIVSSSNGTEVQTIKVGKDYSGFTQLEHFGSDRDPVIIIFDEPMDIQSAYKRMSTIFECEEELDCMLHPESVNEDKEEAESENVSLVKLDAAQRQPNKKETTASIHSQTAAVIEDEQGASDGTPQDCSKTESSEQPSTTEPSNGSKSETKKKFKFKFPKNKLAAISQAIRAGTRTGKKTLEVCEEEEGRGVEDAHIQESQKCDISSVNKPKTDNVKVRTAKSITSPKTLNRSNSKRRTEEICKNAYESVNKLEETIKKLEVTMDNISLNESERDTCKEASSTVKPKPEREGSPSKRPAPLPVSKSLKPPQSKKPKPQVPQTHKPSTTSSSKKQNSSGSSSRMSLSTSSKSRQLPAGSGEKAGGKAQKLQDIQRQQLQQNF</sequence>
<evidence type="ECO:0008006" key="4">
    <source>
        <dbReference type="Google" id="ProtNLM"/>
    </source>
</evidence>
<dbReference type="Gene3D" id="1.20.58.1540">
    <property type="entry name" value="Actin interacting protein 3, C-terminal domain"/>
    <property type="match status" value="1"/>
</dbReference>
<dbReference type="InterPro" id="IPR051825">
    <property type="entry name" value="SRCIN1"/>
</dbReference>
<feature type="region of interest" description="Disordered" evidence="1">
    <location>
        <begin position="1682"/>
        <end position="1798"/>
    </location>
</feature>
<dbReference type="PANTHER" id="PTHR22741">
    <property type="entry name" value="P140CAP/SNIP-RELATED"/>
    <property type="match status" value="1"/>
</dbReference>
<evidence type="ECO:0000313" key="3">
    <source>
        <dbReference type="Proteomes" id="UP001557470"/>
    </source>
</evidence>
<feature type="region of interest" description="Disordered" evidence="1">
    <location>
        <begin position="321"/>
        <end position="432"/>
    </location>
</feature>
<feature type="compositionally biased region" description="Polar residues" evidence="1">
    <location>
        <begin position="1094"/>
        <end position="1110"/>
    </location>
</feature>
<feature type="compositionally biased region" description="Basic and acidic residues" evidence="1">
    <location>
        <begin position="418"/>
        <end position="430"/>
    </location>
</feature>